<proteinExistence type="predicted"/>
<evidence type="ECO:0000313" key="1">
    <source>
        <dbReference type="EMBL" id="KAJ8620147.1"/>
    </source>
</evidence>
<evidence type="ECO:0000313" key="2">
    <source>
        <dbReference type="Proteomes" id="UP001234297"/>
    </source>
</evidence>
<name>A0ACC2KGP4_PERAE</name>
<accession>A0ACC2KGP4</accession>
<dbReference type="EMBL" id="CM056817">
    <property type="protein sequence ID" value="KAJ8620147.1"/>
    <property type="molecule type" value="Genomic_DNA"/>
</dbReference>
<dbReference type="Proteomes" id="UP001234297">
    <property type="component" value="Chromosome 9"/>
</dbReference>
<keyword evidence="2" id="KW-1185">Reference proteome</keyword>
<gene>
    <name evidence="1" type="ORF">MRB53_028676</name>
</gene>
<reference evidence="1 2" key="1">
    <citation type="journal article" date="2022" name="Hortic Res">
        <title>A haplotype resolved chromosomal level avocado genome allows analysis of novel avocado genes.</title>
        <authorList>
            <person name="Nath O."/>
            <person name="Fletcher S.J."/>
            <person name="Hayward A."/>
            <person name="Shaw L.M."/>
            <person name="Masouleh A.K."/>
            <person name="Furtado A."/>
            <person name="Henry R.J."/>
            <person name="Mitter N."/>
        </authorList>
    </citation>
    <scope>NUCLEOTIDE SEQUENCE [LARGE SCALE GENOMIC DNA]</scope>
    <source>
        <strain evidence="2">cv. Hass</strain>
    </source>
</reference>
<protein>
    <submittedName>
        <fullName evidence="1">Uncharacterized protein</fullName>
    </submittedName>
</protein>
<organism evidence="1 2">
    <name type="scientific">Persea americana</name>
    <name type="common">Avocado</name>
    <dbReference type="NCBI Taxonomy" id="3435"/>
    <lineage>
        <taxon>Eukaryota</taxon>
        <taxon>Viridiplantae</taxon>
        <taxon>Streptophyta</taxon>
        <taxon>Embryophyta</taxon>
        <taxon>Tracheophyta</taxon>
        <taxon>Spermatophyta</taxon>
        <taxon>Magnoliopsida</taxon>
        <taxon>Magnoliidae</taxon>
        <taxon>Laurales</taxon>
        <taxon>Lauraceae</taxon>
        <taxon>Persea</taxon>
    </lineage>
</organism>
<comment type="caution">
    <text evidence="1">The sequence shown here is derived from an EMBL/GenBank/DDBJ whole genome shotgun (WGS) entry which is preliminary data.</text>
</comment>
<sequence>MLVVASSSSKEEEEEEDDEMQRHRRPLVITDLEARVFGDRAPRTPLTASDTPAAAAPGSSSAAVADASTPAPNSPPSTGVR</sequence>